<evidence type="ECO:0000256" key="6">
    <source>
        <dbReference type="PIRSR" id="PIRSR625705-1"/>
    </source>
</evidence>
<evidence type="ECO:0000259" key="7">
    <source>
        <dbReference type="Pfam" id="PF00728"/>
    </source>
</evidence>
<dbReference type="InterPro" id="IPR025705">
    <property type="entry name" value="Beta_hexosaminidase_sua/sub"/>
</dbReference>
<dbReference type="Gene3D" id="3.20.20.80">
    <property type="entry name" value="Glycosidases"/>
    <property type="match status" value="1"/>
</dbReference>
<keyword evidence="5" id="KW-0326">Glycosidase</keyword>
<feature type="domain" description="Glycoside hydrolase family 20 catalytic" evidence="7">
    <location>
        <begin position="112"/>
        <end position="331"/>
    </location>
</feature>
<dbReference type="PANTHER" id="PTHR22600">
    <property type="entry name" value="BETA-HEXOSAMINIDASE"/>
    <property type="match status" value="1"/>
</dbReference>
<comment type="similarity">
    <text evidence="2">Belongs to the glycosyl hydrolase 20 family.</text>
</comment>
<organism evidence="9 10">
    <name type="scientific">Candidatus Scybalenecus merdavium</name>
    <dbReference type="NCBI Taxonomy" id="2840939"/>
    <lineage>
        <taxon>Bacteria</taxon>
        <taxon>Bacillati</taxon>
        <taxon>Bacillota</taxon>
        <taxon>Clostridia</taxon>
        <taxon>Eubacteriales</taxon>
        <taxon>Oscillospiraceae</taxon>
        <taxon>Oscillospiraceae incertae sedis</taxon>
        <taxon>Candidatus Scybalenecus</taxon>
    </lineage>
</organism>
<dbReference type="AlphaFoldDB" id="A0A9D1MW73"/>
<evidence type="ECO:0000256" key="2">
    <source>
        <dbReference type="ARBA" id="ARBA00006285"/>
    </source>
</evidence>
<dbReference type="EC" id="3.2.1.52" evidence="3"/>
<accession>A0A9D1MW73</accession>
<feature type="domain" description="Glycoside hydrolase family 20 catalytic" evidence="7">
    <location>
        <begin position="385"/>
        <end position="424"/>
    </location>
</feature>
<dbReference type="SUPFAM" id="SSF55545">
    <property type="entry name" value="beta-N-acetylhexosaminidase-like domain"/>
    <property type="match status" value="1"/>
</dbReference>
<dbReference type="Pfam" id="PF02838">
    <property type="entry name" value="Glyco_hydro_20b"/>
    <property type="match status" value="1"/>
</dbReference>
<reference evidence="9" key="2">
    <citation type="journal article" date="2021" name="PeerJ">
        <title>Extensive microbial diversity within the chicken gut microbiome revealed by metagenomics and culture.</title>
        <authorList>
            <person name="Gilroy R."/>
            <person name="Ravi A."/>
            <person name="Getino M."/>
            <person name="Pursley I."/>
            <person name="Horton D.L."/>
            <person name="Alikhan N.F."/>
            <person name="Baker D."/>
            <person name="Gharbi K."/>
            <person name="Hall N."/>
            <person name="Watson M."/>
            <person name="Adriaenssens E.M."/>
            <person name="Foster-Nyarko E."/>
            <person name="Jarju S."/>
            <person name="Secka A."/>
            <person name="Antonio M."/>
            <person name="Oren A."/>
            <person name="Chaudhuri R.R."/>
            <person name="La Ragione R."/>
            <person name="Hildebrand F."/>
            <person name="Pallen M.J."/>
        </authorList>
    </citation>
    <scope>NUCLEOTIDE SEQUENCE</scope>
    <source>
        <strain evidence="9">CHK176-6737</strain>
    </source>
</reference>
<keyword evidence="4" id="KW-0378">Hydrolase</keyword>
<dbReference type="EMBL" id="DVNM01000045">
    <property type="protein sequence ID" value="HIU69856.1"/>
    <property type="molecule type" value="Genomic_DNA"/>
</dbReference>
<evidence type="ECO:0000256" key="5">
    <source>
        <dbReference type="ARBA" id="ARBA00023295"/>
    </source>
</evidence>
<dbReference type="Pfam" id="PF00728">
    <property type="entry name" value="Glyco_hydro_20"/>
    <property type="match status" value="2"/>
</dbReference>
<feature type="domain" description="Beta-hexosaminidase bacterial type N-terminal" evidence="8">
    <location>
        <begin position="3"/>
        <end position="109"/>
    </location>
</feature>
<dbReference type="PANTHER" id="PTHR22600:SF57">
    <property type="entry name" value="BETA-N-ACETYLHEXOSAMINIDASE"/>
    <property type="match status" value="1"/>
</dbReference>
<dbReference type="InterPro" id="IPR017853">
    <property type="entry name" value="GH"/>
</dbReference>
<evidence type="ECO:0000259" key="8">
    <source>
        <dbReference type="Pfam" id="PF02838"/>
    </source>
</evidence>
<evidence type="ECO:0000313" key="9">
    <source>
        <dbReference type="EMBL" id="HIU69856.1"/>
    </source>
</evidence>
<evidence type="ECO:0000313" key="10">
    <source>
        <dbReference type="Proteomes" id="UP000824125"/>
    </source>
</evidence>
<dbReference type="GO" id="GO:0005975">
    <property type="term" value="P:carbohydrate metabolic process"/>
    <property type="evidence" value="ECO:0007669"/>
    <property type="project" value="InterPro"/>
</dbReference>
<feature type="active site" description="Proton donor" evidence="6">
    <location>
        <position position="279"/>
    </location>
</feature>
<evidence type="ECO:0000256" key="4">
    <source>
        <dbReference type="ARBA" id="ARBA00022801"/>
    </source>
</evidence>
<name>A0A9D1MW73_9FIRM</name>
<protein>
    <recommendedName>
        <fullName evidence="3">beta-N-acetylhexosaminidase</fullName>
        <ecNumber evidence="3">3.2.1.52</ecNumber>
    </recommendedName>
</protein>
<proteinExistence type="inferred from homology"/>
<evidence type="ECO:0000256" key="1">
    <source>
        <dbReference type="ARBA" id="ARBA00001231"/>
    </source>
</evidence>
<evidence type="ECO:0000256" key="3">
    <source>
        <dbReference type="ARBA" id="ARBA00012663"/>
    </source>
</evidence>
<dbReference type="GO" id="GO:0004563">
    <property type="term" value="F:beta-N-acetylhexosaminidase activity"/>
    <property type="evidence" value="ECO:0007669"/>
    <property type="project" value="UniProtKB-EC"/>
</dbReference>
<gene>
    <name evidence="9" type="ORF">IAD23_07870</name>
</gene>
<dbReference type="GO" id="GO:0030203">
    <property type="term" value="P:glycosaminoglycan metabolic process"/>
    <property type="evidence" value="ECO:0007669"/>
    <property type="project" value="TreeGrafter"/>
</dbReference>
<dbReference type="InterPro" id="IPR015883">
    <property type="entry name" value="Glyco_hydro_20_cat"/>
</dbReference>
<dbReference type="InterPro" id="IPR015882">
    <property type="entry name" value="HEX_bac_N"/>
</dbReference>
<dbReference type="PRINTS" id="PR00738">
    <property type="entry name" value="GLHYDRLASE20"/>
</dbReference>
<dbReference type="SUPFAM" id="SSF51445">
    <property type="entry name" value="(Trans)glycosidases"/>
    <property type="match status" value="1"/>
</dbReference>
<reference evidence="9" key="1">
    <citation type="submission" date="2020-10" db="EMBL/GenBank/DDBJ databases">
        <authorList>
            <person name="Gilroy R."/>
        </authorList>
    </citation>
    <scope>NUCLEOTIDE SEQUENCE</scope>
    <source>
        <strain evidence="9">CHK176-6737</strain>
    </source>
</reference>
<comment type="catalytic activity">
    <reaction evidence="1">
        <text>Hydrolysis of terminal non-reducing N-acetyl-D-hexosamine residues in N-acetyl-beta-D-hexosaminides.</text>
        <dbReference type="EC" id="3.2.1.52"/>
    </reaction>
</comment>
<comment type="caution">
    <text evidence="9">The sequence shown here is derived from an EMBL/GenBank/DDBJ whole genome shotgun (WGS) entry which is preliminary data.</text>
</comment>
<dbReference type="InterPro" id="IPR029018">
    <property type="entry name" value="Hex-like_dom2"/>
</dbReference>
<dbReference type="Proteomes" id="UP000824125">
    <property type="component" value="Unassembled WGS sequence"/>
</dbReference>
<sequence>MVLIPEPRSIKTDRMRTFDFSKIRLGTSPLNETAQNDFLQFAGRPQADAPNILFQTDRALAPEAYRLNICEKITVVSRDEAGAFYALQTLKQILFQYGDQLPYCEIEDAPAFAYRGMMLDVGRYFYTVEDVKAVLDRMALHKLNLLHLHLTEDQGWRIQIDRYPMLTAIGARRSYTNFNRTPHKGYYTKAQIREIVDYAHAKQIKVMPEFDMPGHCRAAIAAYPALSCFDRELPVATHWGVKHDVLCAGKEETYRFIFDVLDEMLEMFADGYFHIGGDEVPKHRWRLCPHCQQKMRENGLKDEDELQEYFMNRVYKYLTEHGAKHVFMWNYDKLQPRILDKNIAFSLCGGEEKARDFTDTSAAAYYFDLPYGRIPLPAVCDHQIPAQAMGAEGQLWSEYLPNLQKCDIMAFPRTGALAESAWSGGCSWAGFQKKLQFYYTFLEANGISYTFGSRLDPKGLRKALDILWFEKRQLTWEGLHNLIDDRYVERLAKKRKAK</sequence>
<dbReference type="Gene3D" id="3.30.379.10">
    <property type="entry name" value="Chitobiase/beta-hexosaminidase domain 2-like"/>
    <property type="match status" value="1"/>
</dbReference>
<dbReference type="GO" id="GO:0016020">
    <property type="term" value="C:membrane"/>
    <property type="evidence" value="ECO:0007669"/>
    <property type="project" value="TreeGrafter"/>
</dbReference>